<organism evidence="2 3">
    <name type="scientific">Colletotrichum sidae</name>
    <dbReference type="NCBI Taxonomy" id="1347389"/>
    <lineage>
        <taxon>Eukaryota</taxon>
        <taxon>Fungi</taxon>
        <taxon>Dikarya</taxon>
        <taxon>Ascomycota</taxon>
        <taxon>Pezizomycotina</taxon>
        <taxon>Sordariomycetes</taxon>
        <taxon>Hypocreomycetidae</taxon>
        <taxon>Glomerellales</taxon>
        <taxon>Glomerellaceae</taxon>
        <taxon>Colletotrichum</taxon>
        <taxon>Colletotrichum orbiculare species complex</taxon>
    </lineage>
</organism>
<feature type="compositionally biased region" description="Basic and acidic residues" evidence="1">
    <location>
        <begin position="75"/>
        <end position="87"/>
    </location>
</feature>
<gene>
    <name evidence="2" type="ORF">C8034_v003022</name>
</gene>
<name>A0A4R8TAY3_9PEZI</name>
<dbReference type="AlphaFoldDB" id="A0A4R8TAY3"/>
<dbReference type="Proteomes" id="UP000295604">
    <property type="component" value="Unassembled WGS sequence"/>
</dbReference>
<reference evidence="2 3" key="1">
    <citation type="submission" date="2018-11" db="EMBL/GenBank/DDBJ databases">
        <title>Genome sequence and assembly of Colletotrichum sidae.</title>
        <authorList>
            <person name="Gan P."/>
            <person name="Shirasu K."/>
        </authorList>
    </citation>
    <scope>NUCLEOTIDE SEQUENCE [LARGE SCALE GENOMIC DNA]</scope>
    <source>
        <strain evidence="2 3">CBS 518.97</strain>
    </source>
</reference>
<dbReference type="EMBL" id="QAPF01000152">
    <property type="protein sequence ID" value="TEA14835.1"/>
    <property type="molecule type" value="Genomic_DNA"/>
</dbReference>
<comment type="caution">
    <text evidence="2">The sequence shown here is derived from an EMBL/GenBank/DDBJ whole genome shotgun (WGS) entry which is preliminary data.</text>
</comment>
<keyword evidence="3" id="KW-1185">Reference proteome</keyword>
<feature type="compositionally biased region" description="Basic and acidic residues" evidence="1">
    <location>
        <begin position="98"/>
        <end position="107"/>
    </location>
</feature>
<evidence type="ECO:0000313" key="3">
    <source>
        <dbReference type="Proteomes" id="UP000295604"/>
    </source>
</evidence>
<evidence type="ECO:0000256" key="1">
    <source>
        <dbReference type="SAM" id="MobiDB-lite"/>
    </source>
</evidence>
<sequence>MTLPLNARPPRRVRMASDLSQGGVLRAVVRGTNTLERFATRDRSRCAGCQGSVYRMIKTTDQTTFKPDQPNHPLQHHDGSRRPERGFIEPTRPYRPLDMTRPDAVDR</sequence>
<proteinExistence type="predicted"/>
<protein>
    <submittedName>
        <fullName evidence="2">Uncharacterized protein</fullName>
    </submittedName>
</protein>
<feature type="region of interest" description="Disordered" evidence="1">
    <location>
        <begin position="62"/>
        <end position="107"/>
    </location>
</feature>
<accession>A0A4R8TAY3</accession>
<evidence type="ECO:0000313" key="2">
    <source>
        <dbReference type="EMBL" id="TEA14835.1"/>
    </source>
</evidence>